<dbReference type="AlphaFoldDB" id="A0A8X8YRY1"/>
<dbReference type="Proteomes" id="UP000298416">
    <property type="component" value="Unassembled WGS sequence"/>
</dbReference>
<evidence type="ECO:0000313" key="1">
    <source>
        <dbReference type="EMBL" id="KAG6437873.1"/>
    </source>
</evidence>
<comment type="caution">
    <text evidence="1">The sequence shown here is derived from an EMBL/GenBank/DDBJ whole genome shotgun (WGS) entry which is preliminary data.</text>
</comment>
<organism evidence="1">
    <name type="scientific">Salvia splendens</name>
    <name type="common">Scarlet sage</name>
    <dbReference type="NCBI Taxonomy" id="180675"/>
    <lineage>
        <taxon>Eukaryota</taxon>
        <taxon>Viridiplantae</taxon>
        <taxon>Streptophyta</taxon>
        <taxon>Embryophyta</taxon>
        <taxon>Tracheophyta</taxon>
        <taxon>Spermatophyta</taxon>
        <taxon>Magnoliopsida</taxon>
        <taxon>eudicotyledons</taxon>
        <taxon>Gunneridae</taxon>
        <taxon>Pentapetalae</taxon>
        <taxon>asterids</taxon>
        <taxon>lamiids</taxon>
        <taxon>Lamiales</taxon>
        <taxon>Lamiaceae</taxon>
        <taxon>Nepetoideae</taxon>
        <taxon>Mentheae</taxon>
        <taxon>Salviinae</taxon>
        <taxon>Salvia</taxon>
        <taxon>Salvia subgen. Calosphace</taxon>
        <taxon>core Calosphace</taxon>
    </lineage>
</organism>
<proteinExistence type="predicted"/>
<dbReference type="GO" id="GO:0003714">
    <property type="term" value="F:transcription corepressor activity"/>
    <property type="evidence" value="ECO:0007669"/>
    <property type="project" value="InterPro"/>
</dbReference>
<reference evidence="1" key="1">
    <citation type="submission" date="2018-01" db="EMBL/GenBank/DDBJ databases">
        <authorList>
            <person name="Mao J.F."/>
        </authorList>
    </citation>
    <scope>NUCLEOTIDE SEQUENCE</scope>
    <source>
        <strain evidence="1">Huo1</strain>
        <tissue evidence="1">Leaf</tissue>
    </source>
</reference>
<dbReference type="EMBL" id="PNBA02000001">
    <property type="protein sequence ID" value="KAG6437873.1"/>
    <property type="molecule type" value="Genomic_DNA"/>
</dbReference>
<dbReference type="Pfam" id="PF12070">
    <property type="entry name" value="SCAI"/>
    <property type="match status" value="1"/>
</dbReference>
<keyword evidence="2" id="KW-1185">Reference proteome</keyword>
<reference evidence="1" key="2">
    <citation type="submission" date="2020-08" db="EMBL/GenBank/DDBJ databases">
        <title>Plant Genome Project.</title>
        <authorList>
            <person name="Zhang R.-G."/>
        </authorList>
    </citation>
    <scope>NUCLEOTIDE SEQUENCE</scope>
    <source>
        <strain evidence="1">Huo1</strain>
        <tissue evidence="1">Leaf</tissue>
    </source>
</reference>
<accession>A0A8X8YRY1</accession>
<sequence length="103" mass="11104">MSGAEKGERAAILLSPVTSPTVESSQRSSGSLFTSFLTTPIQTFALLVGFTGYDVEMDLANRGEQLLQSSVNKLGSLLAVADSLDSVWAQILTDPFLRRLLLR</sequence>
<evidence type="ECO:0000313" key="2">
    <source>
        <dbReference type="Proteomes" id="UP000298416"/>
    </source>
</evidence>
<dbReference type="GO" id="GO:0006351">
    <property type="term" value="P:DNA-templated transcription"/>
    <property type="evidence" value="ECO:0007669"/>
    <property type="project" value="InterPro"/>
</dbReference>
<dbReference type="InterPro" id="IPR022709">
    <property type="entry name" value="SCAI"/>
</dbReference>
<name>A0A8X8YRY1_SALSN</name>
<protein>
    <submittedName>
        <fullName evidence="1">Uncharacterized protein</fullName>
    </submittedName>
</protein>
<dbReference type="PANTHER" id="PTHR21243">
    <property type="entry name" value="PROTEIN SCAI"/>
    <property type="match status" value="1"/>
</dbReference>
<gene>
    <name evidence="1" type="ORF">SASPL_102803</name>
</gene>